<dbReference type="Proteomes" id="UP001218170">
    <property type="component" value="Unassembled WGS sequence"/>
</dbReference>
<comment type="caution">
    <text evidence="2">The sequence shown here is derived from an EMBL/GenBank/DDBJ whole genome shotgun (WGS) entry which is preliminary data.</text>
</comment>
<evidence type="ECO:0000313" key="2">
    <source>
        <dbReference type="EMBL" id="MDD7963317.1"/>
    </source>
</evidence>
<dbReference type="RefSeq" id="WP_274264895.1">
    <property type="nucleotide sequence ID" value="NZ_JAQZCI010000004.1"/>
</dbReference>
<proteinExistence type="predicted"/>
<feature type="region of interest" description="Disordered" evidence="1">
    <location>
        <begin position="135"/>
        <end position="157"/>
    </location>
</feature>
<accession>A0ABT5SMR3</accession>
<evidence type="ECO:0000313" key="3">
    <source>
        <dbReference type="Proteomes" id="UP001218170"/>
    </source>
</evidence>
<organism evidence="2 3">
    <name type="scientific">Microbacterium thalli</name>
    <dbReference type="NCBI Taxonomy" id="3027921"/>
    <lineage>
        <taxon>Bacteria</taxon>
        <taxon>Bacillati</taxon>
        <taxon>Actinomycetota</taxon>
        <taxon>Actinomycetes</taxon>
        <taxon>Micrococcales</taxon>
        <taxon>Microbacteriaceae</taxon>
        <taxon>Microbacterium</taxon>
    </lineage>
</organism>
<gene>
    <name evidence="2" type="ORF">PUW80_13250</name>
</gene>
<protein>
    <recommendedName>
        <fullName evidence="4">Terminase small subunit</fullName>
    </recommendedName>
</protein>
<evidence type="ECO:0008006" key="4">
    <source>
        <dbReference type="Google" id="ProtNLM"/>
    </source>
</evidence>
<sequence length="157" mass="17386">MAMTPEERRAKERERKARQRAEKRKAAELEALPRIGPGGRDTAGTENGTDGGTSEPPLISNEHAARAFVDALQVPPSAMPRVALLYTLARDLDSGAVAQRSAIAQRYDETMEKLIAAAKPRERDELDDMRRAFYTGSVDDIDDDPEASQRRPVRKKA</sequence>
<feature type="region of interest" description="Disordered" evidence="1">
    <location>
        <begin position="1"/>
        <end position="62"/>
    </location>
</feature>
<dbReference type="EMBL" id="JAQZCI010000004">
    <property type="protein sequence ID" value="MDD7963317.1"/>
    <property type="molecule type" value="Genomic_DNA"/>
</dbReference>
<name>A0ABT5SMR3_9MICO</name>
<reference evidence="2 3" key="1">
    <citation type="submission" date="2023-02" db="EMBL/GenBank/DDBJ databases">
        <title>Study of novel species of the Microbacterium genus.</title>
        <authorList>
            <person name="Arroyo-Herrera I."/>
            <person name="Roman-Ponce B."/>
            <person name="Vasquez-Murrieta M.S."/>
        </authorList>
    </citation>
    <scope>NUCLEOTIDE SEQUENCE [LARGE SCALE GENOMIC DNA]</scope>
    <source>
        <strain evidence="2 3">NE1TT3</strain>
    </source>
</reference>
<keyword evidence="3" id="KW-1185">Reference proteome</keyword>
<evidence type="ECO:0000256" key="1">
    <source>
        <dbReference type="SAM" id="MobiDB-lite"/>
    </source>
</evidence>
<feature type="compositionally biased region" description="Basic and acidic residues" evidence="1">
    <location>
        <begin position="1"/>
        <end position="15"/>
    </location>
</feature>